<dbReference type="Pfam" id="PF00034">
    <property type="entry name" value="Cytochrom_C"/>
    <property type="match status" value="1"/>
</dbReference>
<evidence type="ECO:0000256" key="4">
    <source>
        <dbReference type="PROSITE-ProRule" id="PRU00433"/>
    </source>
</evidence>
<dbReference type="Gene3D" id="1.25.10.10">
    <property type="entry name" value="Leucine-rich Repeat Variant"/>
    <property type="match status" value="1"/>
</dbReference>
<evidence type="ECO:0000259" key="5">
    <source>
        <dbReference type="PROSITE" id="PS51007"/>
    </source>
</evidence>
<evidence type="ECO:0000256" key="2">
    <source>
        <dbReference type="ARBA" id="ARBA00022723"/>
    </source>
</evidence>
<keyword evidence="2 4" id="KW-0479">Metal-binding</keyword>
<dbReference type="InterPro" id="IPR011989">
    <property type="entry name" value="ARM-like"/>
</dbReference>
<dbReference type="Gene3D" id="1.10.760.10">
    <property type="entry name" value="Cytochrome c-like domain"/>
    <property type="match status" value="1"/>
</dbReference>
<evidence type="ECO:0000313" key="6">
    <source>
        <dbReference type="EMBL" id="GGG86204.1"/>
    </source>
</evidence>
<dbReference type="SUPFAM" id="SSF63829">
    <property type="entry name" value="Calcium-dependent phosphotriesterase"/>
    <property type="match status" value="1"/>
</dbReference>
<comment type="caution">
    <text evidence="6">The sequence shown here is derived from an EMBL/GenBank/DDBJ whole genome shotgun (WGS) entry which is preliminary data.</text>
</comment>
<accession>A0A917M8M0</accession>
<evidence type="ECO:0000313" key="7">
    <source>
        <dbReference type="Proteomes" id="UP000660862"/>
    </source>
</evidence>
<dbReference type="PROSITE" id="PS51007">
    <property type="entry name" value="CYTC"/>
    <property type="match status" value="1"/>
</dbReference>
<proteinExistence type="predicted"/>
<evidence type="ECO:0000256" key="3">
    <source>
        <dbReference type="ARBA" id="ARBA00023004"/>
    </source>
</evidence>
<dbReference type="GO" id="GO:0046872">
    <property type="term" value="F:metal ion binding"/>
    <property type="evidence" value="ECO:0007669"/>
    <property type="project" value="UniProtKB-KW"/>
</dbReference>
<dbReference type="Pfam" id="PF23500">
    <property type="entry name" value="DUF7133"/>
    <property type="match status" value="1"/>
</dbReference>
<dbReference type="InterPro" id="IPR009056">
    <property type="entry name" value="Cyt_c-like_dom"/>
</dbReference>
<reference evidence="6" key="2">
    <citation type="submission" date="2020-09" db="EMBL/GenBank/DDBJ databases">
        <authorList>
            <person name="Sun Q."/>
            <person name="Zhou Y."/>
        </authorList>
    </citation>
    <scope>NUCLEOTIDE SEQUENCE</scope>
    <source>
        <strain evidence="6">CGMCC 1.12195</strain>
    </source>
</reference>
<gene>
    <name evidence="6" type="ORF">GCM10007415_19640</name>
</gene>
<dbReference type="PANTHER" id="PTHR33546:SF1">
    <property type="entry name" value="LARGE, MULTIFUNCTIONAL SECRETED PROTEIN"/>
    <property type="match status" value="1"/>
</dbReference>
<sequence length="714" mass="78691">MEVAEGFEVELVASEPLVAAPVAMTFDERGRMWIVEMDGYMPDTLGTGEEAPVGRIVILEDRNGDGRMDERTVFLDSLVMPRAICLVDGGLLMAEPPNLWFYEIEADRPIGKTLVDSVYADGGNVEHQPNGLLRALDNWIYSAKYDRRYRRLSDGAWQKEKTHFRGQWGISQDNWGRLYYNDNSSNLSGDYFPPGLGVGNPNQRNVAGYGEVVVPDKRVYPVHPTTGVNRGYMDGVLDSAGRLLNFTAACGPLVYRGGVITGMNAFVAEPSANLIKRNVLKKEGYLVSGEQAYQGREFLASHDERFRPVNLYDGPDGSLYILDMYRGIIQHSTYLTPYLKNEIAVRGLTLPLGMGRIYRVFPKAEKGDWVTMPQRTDSLIALLGHPNGWVRDKAQHVLIDRQANDAAGALRSLLQTGRNPLQVIHALWTLEGLGLLTIDDVRIVLRYPQWHVQAQALAALPSLGDEVPPEQLVDLVETTIKAADTLLAPYAAFVITSMAAGHAAIAQVTGQLTVGYSDNRYVVDALISGWKGREDRVAREIASQQVIDTASVLYRRLSVVVNEMKGKEESHNQSLLATRFPQGAALFQTTCQPCHGEDGRGVSPIAPPLAGSEWVTGNKERLMALVLYGLTGPVDVAGHTYNSPEVSGEMPGIAHNPTIGDAELAELLSYIRHAWGNVAKDEVLPEDLGMVRSKFGDRAKPFTQNELYELFGKN</sequence>
<dbReference type="EMBL" id="BMER01000001">
    <property type="protein sequence ID" value="GGG86204.1"/>
    <property type="molecule type" value="Genomic_DNA"/>
</dbReference>
<dbReference type="SUPFAM" id="SSF46626">
    <property type="entry name" value="Cytochrome c"/>
    <property type="match status" value="1"/>
</dbReference>
<name>A0A917M8M0_9SPHI</name>
<feature type="domain" description="Cytochrome c" evidence="5">
    <location>
        <begin position="578"/>
        <end position="675"/>
    </location>
</feature>
<keyword evidence="3 4" id="KW-0408">Iron</keyword>
<dbReference type="SUPFAM" id="SSF48371">
    <property type="entry name" value="ARM repeat"/>
    <property type="match status" value="1"/>
</dbReference>
<dbReference type="InterPro" id="IPR036909">
    <property type="entry name" value="Cyt_c-like_dom_sf"/>
</dbReference>
<dbReference type="PANTHER" id="PTHR33546">
    <property type="entry name" value="LARGE, MULTIFUNCTIONAL SECRETED PROTEIN-RELATED"/>
    <property type="match status" value="1"/>
</dbReference>
<keyword evidence="7" id="KW-1185">Reference proteome</keyword>
<protein>
    <recommendedName>
        <fullName evidence="5">Cytochrome c domain-containing protein</fullName>
    </recommendedName>
</protein>
<dbReference type="GO" id="GO:0020037">
    <property type="term" value="F:heme binding"/>
    <property type="evidence" value="ECO:0007669"/>
    <property type="project" value="InterPro"/>
</dbReference>
<dbReference type="AlphaFoldDB" id="A0A917M8M0"/>
<dbReference type="InterPro" id="IPR055557">
    <property type="entry name" value="DUF7133"/>
</dbReference>
<dbReference type="Proteomes" id="UP000660862">
    <property type="component" value="Unassembled WGS sequence"/>
</dbReference>
<dbReference type="GO" id="GO:0009055">
    <property type="term" value="F:electron transfer activity"/>
    <property type="evidence" value="ECO:0007669"/>
    <property type="project" value="InterPro"/>
</dbReference>
<evidence type="ECO:0000256" key="1">
    <source>
        <dbReference type="ARBA" id="ARBA00022617"/>
    </source>
</evidence>
<keyword evidence="1 4" id="KW-0349">Heme</keyword>
<reference evidence="6" key="1">
    <citation type="journal article" date="2014" name="Int. J. Syst. Evol. Microbiol.">
        <title>Complete genome sequence of Corynebacterium casei LMG S-19264T (=DSM 44701T), isolated from a smear-ripened cheese.</title>
        <authorList>
            <consortium name="US DOE Joint Genome Institute (JGI-PGF)"/>
            <person name="Walter F."/>
            <person name="Albersmeier A."/>
            <person name="Kalinowski J."/>
            <person name="Ruckert C."/>
        </authorList>
    </citation>
    <scope>NUCLEOTIDE SEQUENCE</scope>
    <source>
        <strain evidence="6">CGMCC 1.12195</strain>
    </source>
</reference>
<dbReference type="InterPro" id="IPR016024">
    <property type="entry name" value="ARM-type_fold"/>
</dbReference>
<organism evidence="6 7">
    <name type="scientific">Parapedobacter pyrenivorans</name>
    <dbReference type="NCBI Taxonomy" id="1305674"/>
    <lineage>
        <taxon>Bacteria</taxon>
        <taxon>Pseudomonadati</taxon>
        <taxon>Bacteroidota</taxon>
        <taxon>Sphingobacteriia</taxon>
        <taxon>Sphingobacteriales</taxon>
        <taxon>Sphingobacteriaceae</taxon>
        <taxon>Parapedobacter</taxon>
    </lineage>
</organism>